<dbReference type="Gene3D" id="3.40.220.10">
    <property type="entry name" value="Leucine Aminopeptidase, subunit E, domain 1"/>
    <property type="match status" value="1"/>
</dbReference>
<name>A0A9X2D1E6_9GAMM</name>
<dbReference type="Proteomes" id="UP001139721">
    <property type="component" value="Unassembled WGS sequence"/>
</dbReference>
<dbReference type="AlphaFoldDB" id="A0A9X2D1E6"/>
<gene>
    <name evidence="2" type="ORF">LOX96_10595</name>
</gene>
<dbReference type="PANTHER" id="PTHR35596:SF1">
    <property type="entry name" value="MICROBIAL-TYPE PARG CATALYTIC DOMAIN-CONTAINING PROTEIN"/>
    <property type="match status" value="1"/>
</dbReference>
<dbReference type="Pfam" id="PF10021">
    <property type="entry name" value="PARG_cat_microb"/>
    <property type="match status" value="1"/>
</dbReference>
<evidence type="ECO:0000259" key="1">
    <source>
        <dbReference type="Pfam" id="PF10021"/>
    </source>
</evidence>
<reference evidence="2" key="1">
    <citation type="submission" date="2021-11" db="EMBL/GenBank/DDBJ databases">
        <title>Legionella maioricencis sp. nov., a new species isolated from hot water samples in Mallorca.</title>
        <authorList>
            <person name="Crespi S."/>
            <person name="Drasar V."/>
            <person name="Salva-Serra F."/>
            <person name="Jaen-Luchoro D."/>
            <person name="Pineiro-Iglesias B."/>
            <person name="Aliaga F."/>
            <person name="Fernandez-Juarez V."/>
            <person name="Coll G."/>
            <person name="Moore E.R.B."/>
            <person name="Bennasar-Figueras A."/>
        </authorList>
    </citation>
    <scope>NUCLEOTIDE SEQUENCE</scope>
    <source>
        <strain evidence="2">HCPI-6</strain>
    </source>
</reference>
<dbReference type="PANTHER" id="PTHR35596">
    <property type="entry name" value="DUF2263 DOMAIN-CONTAINING PROTEIN"/>
    <property type="match status" value="1"/>
</dbReference>
<dbReference type="RefSeq" id="WP_250422079.1">
    <property type="nucleotide sequence ID" value="NZ_JAJKBJ010000011.1"/>
</dbReference>
<feature type="domain" description="Microbial-type PARG catalytic" evidence="1">
    <location>
        <begin position="78"/>
        <end position="141"/>
    </location>
</feature>
<comment type="caution">
    <text evidence="2">The sequence shown here is derived from an EMBL/GenBank/DDBJ whole genome shotgun (WGS) entry which is preliminary data.</text>
</comment>
<protein>
    <submittedName>
        <fullName evidence="2">DUF2263 domain-containing protein</fullName>
    </submittedName>
</protein>
<dbReference type="InterPro" id="IPR019261">
    <property type="entry name" value="PARG_cat_microbial"/>
</dbReference>
<proteinExistence type="predicted"/>
<sequence>MYSKLFRRVSLSSFSSVSEVHAAHKPSIFMGALSGESWRHDSMGKTLKHVTDPNKYVELQNHAEKNLKNWAQKKLDPPLMVEVVYKDWGLAAQEATRTYGTAYAVLNMANSLFPGGAALEGGSAQEENLWHRSTCVRSLLDDIVYLDKESYLFQYNDVGRALLEGKAKMTEDELDKLRTVRGDSVTEAYKVFFSPEFRICFRGPEVLVPPNMDDTGAGHQLVADCMMSYVTLPPTHIFPFYELRSAAPELISKSNNWDNQEVLKQYEMDLRRRIGAQLDTLIVAGQHHVILGAWGCGAFKNDPVRVAKIYCEEIEKRAHFFQHILFPIINTDSHIDNYGVFKKYLTGLKLNNTDSADPGFKY</sequence>
<dbReference type="EMBL" id="JAJKBJ010000011">
    <property type="protein sequence ID" value="MCL9684542.1"/>
    <property type="molecule type" value="Genomic_DNA"/>
</dbReference>
<evidence type="ECO:0000313" key="3">
    <source>
        <dbReference type="Proteomes" id="UP001139721"/>
    </source>
</evidence>
<evidence type="ECO:0000313" key="2">
    <source>
        <dbReference type="EMBL" id="MCL9684542.1"/>
    </source>
</evidence>
<dbReference type="InterPro" id="IPR043472">
    <property type="entry name" value="Macro_dom-like"/>
</dbReference>
<organism evidence="2 3">
    <name type="scientific">Legionella maioricensis</name>
    <dbReference type="NCBI Taxonomy" id="2896528"/>
    <lineage>
        <taxon>Bacteria</taxon>
        <taxon>Pseudomonadati</taxon>
        <taxon>Pseudomonadota</taxon>
        <taxon>Gammaproteobacteria</taxon>
        <taxon>Legionellales</taxon>
        <taxon>Legionellaceae</taxon>
        <taxon>Legionella</taxon>
    </lineage>
</organism>
<keyword evidence="3" id="KW-1185">Reference proteome</keyword>
<accession>A0A9X2D1E6</accession>